<sequence>MKISLLLISLAMVCGGASVCVCASELAGSQPGVKTGYDSIRVSTSGAEGEPRKPIRVRIDFAGLPASGAAITYTTEGGLALESAAQTRLSADSRGSAQDTVTVQAGTAGVYFLNVFAHVPGGSKAASIPVTVGNAVYTPRPAPGKSAVGTDGQRVLEMPAQETRD</sequence>
<dbReference type="OrthoDB" id="9103820at2"/>
<comment type="caution">
    <text evidence="3">The sequence shown here is derived from an EMBL/GenBank/DDBJ whole genome shotgun (WGS) entry which is preliminary data.</text>
</comment>
<evidence type="ECO:0000313" key="4">
    <source>
        <dbReference type="Proteomes" id="UP000054851"/>
    </source>
</evidence>
<dbReference type="RefSeq" id="WP_157695687.1">
    <property type="nucleotide sequence ID" value="NZ_FCOA02000002.1"/>
</dbReference>
<evidence type="ECO:0000256" key="2">
    <source>
        <dbReference type="SAM" id="SignalP"/>
    </source>
</evidence>
<feature type="chain" id="PRO_5007619217" description="Lipoprotein" evidence="2">
    <location>
        <begin position="24"/>
        <end position="165"/>
    </location>
</feature>
<evidence type="ECO:0000256" key="1">
    <source>
        <dbReference type="SAM" id="MobiDB-lite"/>
    </source>
</evidence>
<dbReference type="AlphaFoldDB" id="A0A157ZEW3"/>
<name>A0A157ZEW3_9BURK</name>
<feature type="signal peptide" evidence="2">
    <location>
        <begin position="1"/>
        <end position="23"/>
    </location>
</feature>
<evidence type="ECO:0008006" key="5">
    <source>
        <dbReference type="Google" id="ProtNLM"/>
    </source>
</evidence>
<dbReference type="STRING" id="1777140.AWB79_00768"/>
<dbReference type="Proteomes" id="UP000054851">
    <property type="component" value="Unassembled WGS sequence"/>
</dbReference>
<reference evidence="3" key="1">
    <citation type="submission" date="2016-01" db="EMBL/GenBank/DDBJ databases">
        <authorList>
            <person name="Peeters C."/>
        </authorList>
    </citation>
    <scope>NUCLEOTIDE SEQUENCE</scope>
    <source>
        <strain evidence="3">LMG 29322</strain>
    </source>
</reference>
<keyword evidence="4" id="KW-1185">Reference proteome</keyword>
<dbReference type="EMBL" id="FCOA02000002">
    <property type="protein sequence ID" value="SAK44064.1"/>
    <property type="molecule type" value="Genomic_DNA"/>
</dbReference>
<evidence type="ECO:0000313" key="3">
    <source>
        <dbReference type="EMBL" id="SAK44064.1"/>
    </source>
</evidence>
<feature type="region of interest" description="Disordered" evidence="1">
    <location>
        <begin position="140"/>
        <end position="165"/>
    </location>
</feature>
<accession>A0A157ZEW3</accession>
<keyword evidence="2" id="KW-0732">Signal</keyword>
<proteinExistence type="predicted"/>
<protein>
    <recommendedName>
        <fullName evidence="5">Lipoprotein</fullName>
    </recommendedName>
</protein>
<organism evidence="3 4">
    <name type="scientific">Caballeronia hypogeia</name>
    <dbReference type="NCBI Taxonomy" id="1777140"/>
    <lineage>
        <taxon>Bacteria</taxon>
        <taxon>Pseudomonadati</taxon>
        <taxon>Pseudomonadota</taxon>
        <taxon>Betaproteobacteria</taxon>
        <taxon>Burkholderiales</taxon>
        <taxon>Burkholderiaceae</taxon>
        <taxon>Caballeronia</taxon>
    </lineage>
</organism>
<gene>
    <name evidence="3" type="ORF">AWB79_00768</name>
</gene>